<dbReference type="SUPFAM" id="SSF48452">
    <property type="entry name" value="TPR-like"/>
    <property type="match status" value="1"/>
</dbReference>
<dbReference type="Gene3D" id="1.25.40.10">
    <property type="entry name" value="Tetratricopeptide repeat domain"/>
    <property type="match status" value="1"/>
</dbReference>
<evidence type="ECO:0000313" key="2">
    <source>
        <dbReference type="Proteomes" id="UP000034883"/>
    </source>
</evidence>
<reference evidence="1 2" key="1">
    <citation type="submission" date="2015-03" db="EMBL/GenBank/DDBJ databases">
        <title>Genome assembly of Sandaracinus amylolyticus DSM 53668.</title>
        <authorList>
            <person name="Sharma G."/>
            <person name="Subramanian S."/>
        </authorList>
    </citation>
    <scope>NUCLEOTIDE SEQUENCE [LARGE SCALE GENOMIC DNA]</scope>
    <source>
        <strain evidence="1 2">DSM 53668</strain>
    </source>
</reference>
<gene>
    <name evidence="1" type="ORF">DB32_002931</name>
</gene>
<accession>A0A0F6YHD5</accession>
<dbReference type="InterPro" id="IPR011990">
    <property type="entry name" value="TPR-like_helical_dom_sf"/>
</dbReference>
<dbReference type="STRING" id="927083.DB32_002931"/>
<dbReference type="KEGG" id="samy:DB32_002931"/>
<dbReference type="EMBL" id="CP011125">
    <property type="protein sequence ID" value="AKF05782.1"/>
    <property type="molecule type" value="Genomic_DNA"/>
</dbReference>
<evidence type="ECO:0000313" key="1">
    <source>
        <dbReference type="EMBL" id="AKF05782.1"/>
    </source>
</evidence>
<evidence type="ECO:0008006" key="3">
    <source>
        <dbReference type="Google" id="ProtNLM"/>
    </source>
</evidence>
<dbReference type="AlphaFoldDB" id="A0A0F6YHD5"/>
<dbReference type="Proteomes" id="UP000034883">
    <property type="component" value="Chromosome"/>
</dbReference>
<sequence length="365" mass="39025">MSFWRRLFARRDVALEEARAAIERGAHDEAWTAALRSTSVDARRIASRAARARGSIELAVRLDRAADDPADTERLFDLAGALARSGELGAAITTLEDALAMSPFDAVLRSELAILLARAARPAESAATLALHPCLADDPGALFQFAWSSLLAGDRGAARECVPQLAEHDAARPLANVLAAALDRADAVPPPRDLRDWLFVEHGALLLDASAPRAPLDPDHVARVLTPSVVAALDAVGDRPRRIIVADDDRAHATELAKRLDVELVTARAGIPEGLLVVRDARELEPLLAHVAVHASVRTLAWTLDTARCALVADLVGTILHRTASAPELAPALDLERYVTVRAARLPPAVARTARPFAPDAPLAW</sequence>
<organism evidence="1 2">
    <name type="scientific">Sandaracinus amylolyticus</name>
    <dbReference type="NCBI Taxonomy" id="927083"/>
    <lineage>
        <taxon>Bacteria</taxon>
        <taxon>Pseudomonadati</taxon>
        <taxon>Myxococcota</taxon>
        <taxon>Polyangia</taxon>
        <taxon>Polyangiales</taxon>
        <taxon>Sandaracinaceae</taxon>
        <taxon>Sandaracinus</taxon>
    </lineage>
</organism>
<proteinExistence type="predicted"/>
<keyword evidence="2" id="KW-1185">Reference proteome</keyword>
<name>A0A0F6YHD5_9BACT</name>
<dbReference type="RefSeq" id="WP_053233012.1">
    <property type="nucleotide sequence ID" value="NZ_CP011125.1"/>
</dbReference>
<protein>
    <recommendedName>
        <fullName evidence="3">Tetratricopeptide repeat protein</fullName>
    </recommendedName>
</protein>